<feature type="compositionally biased region" description="Pro residues" evidence="1">
    <location>
        <begin position="65"/>
        <end position="88"/>
    </location>
</feature>
<reference evidence="3" key="1">
    <citation type="journal article" date="2020" name="Nature">
        <title>Giant virus diversity and host interactions through global metagenomics.</title>
        <authorList>
            <person name="Schulz F."/>
            <person name="Roux S."/>
            <person name="Paez-Espino D."/>
            <person name="Jungbluth S."/>
            <person name="Walsh D.A."/>
            <person name="Denef V.J."/>
            <person name="McMahon K.D."/>
            <person name="Konstantinidis K.T."/>
            <person name="Eloe-Fadrosh E.A."/>
            <person name="Kyrpides N.C."/>
            <person name="Woyke T."/>
        </authorList>
    </citation>
    <scope>NUCLEOTIDE SEQUENCE</scope>
    <source>
        <strain evidence="3">GVMAG-M-3300009185-7</strain>
    </source>
</reference>
<sequence>MKGGGFVDGLYTLLFIVAILGAIVLGGYLAVKFYVPATKTPPPPPAPLSPGPDPQPNEPGWGPGPWGPDPWRPEPGPEPPGPAPPKPAPADNFKPEINLLNAKFDPVSKYIQVGFKIQATGDIPPSKSYSIAYDVLMNGKKLTDLPEDEPLTSAEMTGLQQQSLVPVTGAPADVKASDLKLSAQIHYRENGTVNMGVIGIPVTISLT</sequence>
<keyword evidence="2" id="KW-0472">Membrane</keyword>
<evidence type="ECO:0000313" key="3">
    <source>
        <dbReference type="EMBL" id="QHS86075.1"/>
    </source>
</evidence>
<accession>A0A6C0B1H1</accession>
<keyword evidence="2" id="KW-1133">Transmembrane helix</keyword>
<dbReference type="AlphaFoldDB" id="A0A6C0B1H1"/>
<keyword evidence="2" id="KW-0812">Transmembrane</keyword>
<evidence type="ECO:0000256" key="1">
    <source>
        <dbReference type="SAM" id="MobiDB-lite"/>
    </source>
</evidence>
<feature type="compositionally biased region" description="Pro residues" evidence="1">
    <location>
        <begin position="42"/>
        <end position="57"/>
    </location>
</feature>
<dbReference type="EMBL" id="MN739050">
    <property type="protein sequence ID" value="QHS86075.1"/>
    <property type="molecule type" value="Genomic_DNA"/>
</dbReference>
<proteinExistence type="predicted"/>
<feature type="transmembrane region" description="Helical" evidence="2">
    <location>
        <begin position="12"/>
        <end position="31"/>
    </location>
</feature>
<evidence type="ECO:0000256" key="2">
    <source>
        <dbReference type="SAM" id="Phobius"/>
    </source>
</evidence>
<feature type="region of interest" description="Disordered" evidence="1">
    <location>
        <begin position="42"/>
        <end position="94"/>
    </location>
</feature>
<name>A0A6C0B1H1_9ZZZZ</name>
<protein>
    <submittedName>
        <fullName evidence="3">Uncharacterized protein</fullName>
    </submittedName>
</protein>
<organism evidence="3">
    <name type="scientific">viral metagenome</name>
    <dbReference type="NCBI Taxonomy" id="1070528"/>
    <lineage>
        <taxon>unclassified sequences</taxon>
        <taxon>metagenomes</taxon>
        <taxon>organismal metagenomes</taxon>
    </lineage>
</organism>